<evidence type="ECO:0000313" key="14">
    <source>
        <dbReference type="Proteomes" id="UP000230066"/>
    </source>
</evidence>
<name>A0A4E0REH3_FASHE</name>
<dbReference type="GO" id="GO:0005789">
    <property type="term" value="C:endoplasmic reticulum membrane"/>
    <property type="evidence" value="ECO:0007669"/>
    <property type="project" value="UniProtKB-SubCell"/>
</dbReference>
<keyword evidence="7" id="KW-0072">Autophagy</keyword>
<feature type="region of interest" description="Disordered" evidence="12">
    <location>
        <begin position="1526"/>
        <end position="1561"/>
    </location>
</feature>
<dbReference type="PANTHER" id="PTHR13190:SF1">
    <property type="entry name" value="AUTOPHAGY-RELATED 2, ISOFORM A"/>
    <property type="match status" value="1"/>
</dbReference>
<dbReference type="GO" id="GO:0061709">
    <property type="term" value="P:reticulophagy"/>
    <property type="evidence" value="ECO:0007669"/>
    <property type="project" value="TreeGrafter"/>
</dbReference>
<keyword evidence="9" id="KW-0472">Membrane</keyword>
<dbReference type="GO" id="GO:0061908">
    <property type="term" value="C:phagophore"/>
    <property type="evidence" value="ECO:0007669"/>
    <property type="project" value="TreeGrafter"/>
</dbReference>
<comment type="similarity">
    <text evidence="3">Belongs to the ATG2 family.</text>
</comment>
<evidence type="ECO:0000256" key="5">
    <source>
        <dbReference type="ARBA" id="ARBA00022448"/>
    </source>
</evidence>
<accession>A0A4E0REH3</accession>
<dbReference type="GO" id="GO:0000422">
    <property type="term" value="P:autophagy of mitochondrion"/>
    <property type="evidence" value="ECO:0007669"/>
    <property type="project" value="TreeGrafter"/>
</dbReference>
<protein>
    <recommendedName>
        <fullName evidence="4">Autophagy-related protein 2</fullName>
    </recommendedName>
</protein>
<dbReference type="GO" id="GO:0034727">
    <property type="term" value="P:piecemeal microautophagy of the nucleus"/>
    <property type="evidence" value="ECO:0007669"/>
    <property type="project" value="TreeGrafter"/>
</dbReference>
<feature type="compositionally biased region" description="Basic and acidic residues" evidence="12">
    <location>
        <begin position="1798"/>
        <end position="1811"/>
    </location>
</feature>
<feature type="region of interest" description="Disordered" evidence="12">
    <location>
        <begin position="1240"/>
        <end position="1328"/>
    </location>
</feature>
<feature type="compositionally biased region" description="Polar residues" evidence="12">
    <location>
        <begin position="1156"/>
        <end position="1167"/>
    </location>
</feature>
<feature type="compositionally biased region" description="Acidic residues" evidence="12">
    <location>
        <begin position="654"/>
        <end position="679"/>
    </location>
</feature>
<gene>
    <name evidence="13" type="ORF">D915_002066</name>
</gene>
<dbReference type="PANTHER" id="PTHR13190">
    <property type="entry name" value="AUTOPHAGY-RELATED 2, ISOFORM A"/>
    <property type="match status" value="1"/>
</dbReference>
<evidence type="ECO:0000256" key="2">
    <source>
        <dbReference type="ARBA" id="ARBA00004623"/>
    </source>
</evidence>
<keyword evidence="5" id="KW-0813">Transport</keyword>
<evidence type="ECO:0000256" key="7">
    <source>
        <dbReference type="ARBA" id="ARBA00023006"/>
    </source>
</evidence>
<organism evidence="13 14">
    <name type="scientific">Fasciola hepatica</name>
    <name type="common">Liver fluke</name>
    <dbReference type="NCBI Taxonomy" id="6192"/>
    <lineage>
        <taxon>Eukaryota</taxon>
        <taxon>Metazoa</taxon>
        <taxon>Spiralia</taxon>
        <taxon>Lophotrochozoa</taxon>
        <taxon>Platyhelminthes</taxon>
        <taxon>Trematoda</taxon>
        <taxon>Digenea</taxon>
        <taxon>Plagiorchiida</taxon>
        <taxon>Echinostomata</taxon>
        <taxon>Echinostomatoidea</taxon>
        <taxon>Fasciolidae</taxon>
        <taxon>Fasciola</taxon>
    </lineage>
</organism>
<evidence type="ECO:0000256" key="6">
    <source>
        <dbReference type="ARBA" id="ARBA00022824"/>
    </source>
</evidence>
<comment type="catalytic activity">
    <reaction evidence="10">
        <text>a 1,2-diacyl-sn-glycero-3-phospho-L-serine(in) = a 1,2-diacyl-sn-glycero-3-phospho-L-serine(out)</text>
        <dbReference type="Rhea" id="RHEA:38663"/>
        <dbReference type="ChEBI" id="CHEBI:57262"/>
    </reaction>
</comment>
<proteinExistence type="inferred from homology"/>
<evidence type="ECO:0000256" key="11">
    <source>
        <dbReference type="ARBA" id="ARBA00024615"/>
    </source>
</evidence>
<evidence type="ECO:0000256" key="1">
    <source>
        <dbReference type="ARBA" id="ARBA00004406"/>
    </source>
</evidence>
<dbReference type="GO" id="GO:0032266">
    <property type="term" value="F:phosphatidylinositol-3-phosphate binding"/>
    <property type="evidence" value="ECO:0007669"/>
    <property type="project" value="TreeGrafter"/>
</dbReference>
<keyword evidence="14" id="KW-1185">Reference proteome</keyword>
<feature type="region of interest" description="Disordered" evidence="12">
    <location>
        <begin position="1446"/>
        <end position="1495"/>
    </location>
</feature>
<keyword evidence="8" id="KW-0445">Lipid transport</keyword>
<feature type="region of interest" description="Disordered" evidence="12">
    <location>
        <begin position="1193"/>
        <end position="1212"/>
    </location>
</feature>
<evidence type="ECO:0000256" key="8">
    <source>
        <dbReference type="ARBA" id="ARBA00023055"/>
    </source>
</evidence>
<feature type="compositionally biased region" description="Polar residues" evidence="12">
    <location>
        <begin position="1198"/>
        <end position="1209"/>
    </location>
</feature>
<dbReference type="GO" id="GO:0000045">
    <property type="term" value="P:autophagosome assembly"/>
    <property type="evidence" value="ECO:0007669"/>
    <property type="project" value="TreeGrafter"/>
</dbReference>
<feature type="compositionally biased region" description="Low complexity" evidence="12">
    <location>
        <begin position="1528"/>
        <end position="1552"/>
    </location>
</feature>
<dbReference type="InterPro" id="IPR026849">
    <property type="entry name" value="ATG2"/>
</dbReference>
<dbReference type="Proteomes" id="UP000230066">
    <property type="component" value="Unassembled WGS sequence"/>
</dbReference>
<dbReference type="GO" id="GO:0006869">
    <property type="term" value="P:lipid transport"/>
    <property type="evidence" value="ECO:0007669"/>
    <property type="project" value="UniProtKB-KW"/>
</dbReference>
<dbReference type="GO" id="GO:0034045">
    <property type="term" value="C:phagophore assembly site membrane"/>
    <property type="evidence" value="ECO:0007669"/>
    <property type="project" value="UniProtKB-SubCell"/>
</dbReference>
<evidence type="ECO:0000313" key="13">
    <source>
        <dbReference type="EMBL" id="THD27249.1"/>
    </source>
</evidence>
<evidence type="ECO:0000256" key="3">
    <source>
        <dbReference type="ARBA" id="ARBA00009714"/>
    </source>
</evidence>
<feature type="region of interest" description="Disordered" evidence="12">
    <location>
        <begin position="647"/>
        <end position="738"/>
    </location>
</feature>
<feature type="region of interest" description="Disordered" evidence="12">
    <location>
        <begin position="1156"/>
        <end position="1186"/>
    </location>
</feature>
<dbReference type="GO" id="GO:0061723">
    <property type="term" value="P:glycophagy"/>
    <property type="evidence" value="ECO:0007669"/>
    <property type="project" value="TreeGrafter"/>
</dbReference>
<evidence type="ECO:0000256" key="12">
    <source>
        <dbReference type="SAM" id="MobiDB-lite"/>
    </source>
</evidence>
<feature type="compositionally biased region" description="Polar residues" evidence="12">
    <location>
        <begin position="1446"/>
        <end position="1463"/>
    </location>
</feature>
<evidence type="ECO:0000256" key="10">
    <source>
        <dbReference type="ARBA" id="ARBA00024479"/>
    </source>
</evidence>
<feature type="compositionally biased region" description="Basic and acidic residues" evidence="12">
    <location>
        <begin position="1300"/>
        <end position="1311"/>
    </location>
</feature>
<feature type="region of interest" description="Disordered" evidence="12">
    <location>
        <begin position="1749"/>
        <end position="1811"/>
    </location>
</feature>
<dbReference type="GO" id="GO:0043495">
    <property type="term" value="F:protein-membrane adaptor activity"/>
    <property type="evidence" value="ECO:0007669"/>
    <property type="project" value="TreeGrafter"/>
</dbReference>
<evidence type="ECO:0000256" key="9">
    <source>
        <dbReference type="ARBA" id="ARBA00023136"/>
    </source>
</evidence>
<dbReference type="EMBL" id="JXXN02000482">
    <property type="protein sequence ID" value="THD27249.1"/>
    <property type="molecule type" value="Genomic_DNA"/>
</dbReference>
<feature type="compositionally biased region" description="Polar residues" evidence="12">
    <location>
        <begin position="1750"/>
        <end position="1797"/>
    </location>
</feature>
<evidence type="ECO:0000256" key="4">
    <source>
        <dbReference type="ARBA" id="ARBA00018070"/>
    </source>
</evidence>
<feature type="compositionally biased region" description="Basic and acidic residues" evidence="12">
    <location>
        <begin position="1251"/>
        <end position="1281"/>
    </location>
</feature>
<comment type="subcellular location">
    <subcellularLocation>
        <location evidence="1">Endoplasmic reticulum membrane</location>
        <topology evidence="1">Peripheral membrane protein</topology>
    </subcellularLocation>
    <subcellularLocation>
        <location evidence="2">Preautophagosomal structure membrane</location>
        <topology evidence="2">Peripheral membrane protein</topology>
    </subcellularLocation>
</comment>
<comment type="catalytic activity">
    <reaction evidence="11">
        <text>a 1,2-diacyl-sn-glycero-3-phosphoethanolamine(in) = a 1,2-diacyl-sn-glycero-3-phosphoethanolamine(out)</text>
        <dbReference type="Rhea" id="RHEA:38895"/>
        <dbReference type="ChEBI" id="CHEBI:64612"/>
    </reaction>
</comment>
<comment type="caution">
    <text evidence="13">The sequence shown here is derived from an EMBL/GenBank/DDBJ whole genome shotgun (WGS) entry which is preliminary data.</text>
</comment>
<keyword evidence="6" id="KW-0256">Endoplasmic reticulum</keyword>
<sequence length="2126" mass="232499">MSVASSLLVLLPHPRHSTFNESQVKVSESRFCDSLAGTHPDPVNLVVISFTDRLRGSSDRVSRGVSDQTAVKLSGIVRYTSSLGPSTRERHAPDHSSWPVAPSWNQLEYKNSTVLSGLIEVACCRIDVDLSLADRVHRITDAMAAASEAVSKLTLWSISDSIHSSPEWRGARRDDLRSDLCPGELNAPNVQSKSQHQPFSSLEPGLLPYSTDLPGSLLGINGRNESTNQTDLKLTCVGCEILLHFPVPLEAVKLKETQQLNDLRKTLWSTGTPLWFCPADLSPIEFDSRNPEKQTQPNTIGLAWWRRTLRPEHLRIGLDKLTLKYQIGLKPATDWVADNLAGQDSTSEAIGSEFGAQKSHVIEGNDKTGPLVGEEDSQVELSMRSVIVHWFHGRWKVQSAPLIHLSAANQMPTDLITVTLHLAAPGRTDLIEKPTDPHVKLHEFSPSEQVYTYSQQRQQRFEMGVDLANATNISTGTTAVEWSLWKRTGPKQNLRTPFVIRRNFLQDAPKMHSKQTTYYPGDSNHLEVFRQSASLHTRLHIKCTLPVFLVQVENKRTMELTYTRLMYDLLLWNSLLPSDRRLRATLARGNQSGSEATDTKRHNLDHCHWFLSDPAPLASIYAHPEAAREAAAREAVSSAGLGQSYGLHFHPVYSDDEDDEHQDSTTDMEGEETNDDVLFDFDPGLDAVLDGSRKSVQRNTRVRSPNQRARNPRSRNRARTSSDDSDDPGLVTEGATTVQRQSTCTVQLDVGNLEARFTLPGRHVPSTKPDLVRIVATDGTVFAELGHDGAPNVNFFTIELTKLEIFFSPCSGEGSVTNEGAGDCGSNWWPCLLWLSWSSIGYPLSQKLGIPSDSGAYSGAGPMFTLAVEHRQSQRSHPVSGIPVYRDDIVLAVRLQDSCLAHWPNLEPIPDAGASSAGLPNWLTKLLLLFETPAIPVVKLLWPGYQLTDALFIQHVHLERSLFTWSSPDMDPGIPSMCYYMIPSLRSVRALIGCESISVTVNTASDALLTAMDNTVPVTGNIATGAGVATTTPSPGMLVMSFVSNAALFICPIPRTVPPGLEHLQSIMPGSATTNTPNGFLKWLTSLKITDCVCVADLDHMELRCFSDPMRNPASDANTPSFLTRTDVRFTNNLLRLHTCADSLAAMQILIQSLTPPDSRSVPSGQTKPHVDNDGPGVSGPKVESPAHLMTKGASRFGSHSSLHSNSPHQMDHRLSMDNQMASGSGSSVEDLLQGAISDAESLHSSPHKRDRFEPEFSSKGRQRDSPGSRHESHRPPESGPRKTQLLAEPTFSNLYPRWNSDDFPHADRPPSPDPQPSPPSSDSSPTEFVVIKPSMIPSRAINLVGLKDQIRCLVPFPSPGSSEAQTASDLVTGSRPPCGFEMRENYYPIPTGLSATAGTRSRMNRLFIDPPSVYPRATMALTLYNFSLEWNTYGGSDLIQSTSTGSVTDQLRNSSHSSQTPTPEHKHVARPNSGGSVSMTVGGPDGRLLSAKGGAEVGSGASKIAGLQPGVRFRHDRPVASLATHTISSPGSSAISGGNTTTMATTGTGATSHIPVRGADQPFVTISPHELYARGGRSRDASKCISLRLNKFYFRHSAFPECGHKNPNANEPSTSGRPPAGDPASRFVLSIGSLVILDRVASSRINQLLYTFNPSTSTGSVVPHSTDTPLLRAALVCWRVPTDTECASSPVPTDIRTVADTPNLELEAKISVQPLRINVDQNTLLFIEEFQQLFSSFSVTAADAVEPPTNATHATATQSTHPPQSYSTTSVDDTGRSVLTDNRVTTNPPASLTTSRGQEDNQSSHDETKKLTERPSIFIRKVTFYPDLPIRLDYHGRHLDFSAGSLQGFWRMLLQLNNGELVIPRRVYQRGYPNLERLLEEVMADLRVTIAAQLPQLICTGLGPMHEVRLFLLGLWDLVYQPVHSVYQGARDSSRVRDVQWPATEWDLSTCDLSAGSTGFDRRSSGGAGGFIQGLRRGTRSFSSSTLWATLQLSIQSVRVVQSIAETAYDLVTPGPALRSRQLRLRQPADLREGFGNAMNAMTRGFQMVTEDLCGATRLQSEVDFGYKGPVGMVGDVLRQIPPTIVAPVVAGCEVAANILGGFRNQLRPEAKVEDEQKWKDTHGL</sequence>
<reference evidence="13" key="1">
    <citation type="submission" date="2019-03" db="EMBL/GenBank/DDBJ databases">
        <title>Improved annotation for the trematode Fasciola hepatica.</title>
        <authorList>
            <person name="Choi Y.-J."/>
            <person name="Martin J."/>
            <person name="Mitreva M."/>
        </authorList>
    </citation>
    <scope>NUCLEOTIDE SEQUENCE [LARGE SCALE GENOMIC DNA]</scope>
</reference>